<feature type="compositionally biased region" description="Polar residues" evidence="1">
    <location>
        <begin position="108"/>
        <end position="117"/>
    </location>
</feature>
<evidence type="ECO:0000256" key="1">
    <source>
        <dbReference type="SAM" id="MobiDB-lite"/>
    </source>
</evidence>
<dbReference type="AlphaFoldDB" id="A0A9P6MSF8"/>
<name>A0A9P6MSF8_9FUNG</name>
<accession>A0A9P6MSF8</accession>
<comment type="caution">
    <text evidence="2">The sequence shown here is derived from an EMBL/GenBank/DDBJ whole genome shotgun (WGS) entry which is preliminary data.</text>
</comment>
<dbReference type="Proteomes" id="UP000703661">
    <property type="component" value="Unassembled WGS sequence"/>
</dbReference>
<keyword evidence="3" id="KW-1185">Reference proteome</keyword>
<dbReference type="EMBL" id="JAAAID010001087">
    <property type="protein sequence ID" value="KAG0011791.1"/>
    <property type="molecule type" value="Genomic_DNA"/>
</dbReference>
<reference evidence="2" key="1">
    <citation type="journal article" date="2020" name="Fungal Divers.">
        <title>Resolving the Mortierellaceae phylogeny through synthesis of multi-gene phylogenetics and phylogenomics.</title>
        <authorList>
            <person name="Vandepol N."/>
            <person name="Liber J."/>
            <person name="Desiro A."/>
            <person name="Na H."/>
            <person name="Kennedy M."/>
            <person name="Barry K."/>
            <person name="Grigoriev I.V."/>
            <person name="Miller A.N."/>
            <person name="O'Donnell K."/>
            <person name="Stajich J.E."/>
            <person name="Bonito G."/>
        </authorList>
    </citation>
    <scope>NUCLEOTIDE SEQUENCE</scope>
    <source>
        <strain evidence="2">NRRL 2769</strain>
    </source>
</reference>
<organism evidence="2 3">
    <name type="scientific">Entomortierella chlamydospora</name>
    <dbReference type="NCBI Taxonomy" id="101097"/>
    <lineage>
        <taxon>Eukaryota</taxon>
        <taxon>Fungi</taxon>
        <taxon>Fungi incertae sedis</taxon>
        <taxon>Mucoromycota</taxon>
        <taxon>Mortierellomycotina</taxon>
        <taxon>Mortierellomycetes</taxon>
        <taxon>Mortierellales</taxon>
        <taxon>Mortierellaceae</taxon>
        <taxon>Entomortierella</taxon>
    </lineage>
</organism>
<sequence>MAHPPPAYSSPAPHHTSLLTQPFPSEKPPTQPAHNFYGDKKPSSTHFPNAAPKPMTMPEPVKISLKPMAMPEPATPIQKPMPMPEPAKTPLHKPMSISEPAKTPLNKLETSTNSNATEKARPAKQQETVPAPRNPQFVAPVYRNPQAIYDGPTISTSATTSLSSSKSLKAPSTSHSSVCIQFSWVNDVSNLQASALPTSTLPAILYPDAVGIYTVLQFA</sequence>
<proteinExistence type="predicted"/>
<protein>
    <submittedName>
        <fullName evidence="2">Uncharacterized protein</fullName>
    </submittedName>
</protein>
<evidence type="ECO:0000313" key="2">
    <source>
        <dbReference type="EMBL" id="KAG0011791.1"/>
    </source>
</evidence>
<evidence type="ECO:0000313" key="3">
    <source>
        <dbReference type="Proteomes" id="UP000703661"/>
    </source>
</evidence>
<feature type="region of interest" description="Disordered" evidence="1">
    <location>
        <begin position="1"/>
        <end position="130"/>
    </location>
</feature>
<gene>
    <name evidence="2" type="ORF">BGZ80_000421</name>
</gene>